<evidence type="ECO:0000313" key="1">
    <source>
        <dbReference type="EMBL" id="KAG0444951.1"/>
    </source>
</evidence>
<evidence type="ECO:0000313" key="2">
    <source>
        <dbReference type="Proteomes" id="UP000805193"/>
    </source>
</evidence>
<organism evidence="1 2">
    <name type="scientific">Ixodes persulcatus</name>
    <name type="common">Taiga tick</name>
    <dbReference type="NCBI Taxonomy" id="34615"/>
    <lineage>
        <taxon>Eukaryota</taxon>
        <taxon>Metazoa</taxon>
        <taxon>Ecdysozoa</taxon>
        <taxon>Arthropoda</taxon>
        <taxon>Chelicerata</taxon>
        <taxon>Arachnida</taxon>
        <taxon>Acari</taxon>
        <taxon>Parasitiformes</taxon>
        <taxon>Ixodida</taxon>
        <taxon>Ixodoidea</taxon>
        <taxon>Ixodidae</taxon>
        <taxon>Ixodinae</taxon>
        <taxon>Ixodes</taxon>
    </lineage>
</organism>
<accession>A0AC60R0S8</accession>
<dbReference type="Proteomes" id="UP000805193">
    <property type="component" value="Unassembled WGS sequence"/>
</dbReference>
<proteinExistence type="predicted"/>
<reference evidence="1 2" key="1">
    <citation type="journal article" date="2020" name="Cell">
        <title>Large-Scale Comparative Analyses of Tick Genomes Elucidate Their Genetic Diversity and Vector Capacities.</title>
        <authorList>
            <consortium name="Tick Genome and Microbiome Consortium (TIGMIC)"/>
            <person name="Jia N."/>
            <person name="Wang J."/>
            <person name="Shi W."/>
            <person name="Du L."/>
            <person name="Sun Y."/>
            <person name="Zhan W."/>
            <person name="Jiang J.F."/>
            <person name="Wang Q."/>
            <person name="Zhang B."/>
            <person name="Ji P."/>
            <person name="Bell-Sakyi L."/>
            <person name="Cui X.M."/>
            <person name="Yuan T.T."/>
            <person name="Jiang B.G."/>
            <person name="Yang W.F."/>
            <person name="Lam T.T."/>
            <person name="Chang Q.C."/>
            <person name="Ding S.J."/>
            <person name="Wang X.J."/>
            <person name="Zhu J.G."/>
            <person name="Ruan X.D."/>
            <person name="Zhao L."/>
            <person name="Wei J.T."/>
            <person name="Ye R.Z."/>
            <person name="Que T.C."/>
            <person name="Du C.H."/>
            <person name="Zhou Y.H."/>
            <person name="Cheng J.X."/>
            <person name="Dai P.F."/>
            <person name="Guo W.B."/>
            <person name="Han X.H."/>
            <person name="Huang E.J."/>
            <person name="Li L.F."/>
            <person name="Wei W."/>
            <person name="Gao Y.C."/>
            <person name="Liu J.Z."/>
            <person name="Shao H.Z."/>
            <person name="Wang X."/>
            <person name="Wang C.C."/>
            <person name="Yang T.C."/>
            <person name="Huo Q.B."/>
            <person name="Li W."/>
            <person name="Chen H.Y."/>
            <person name="Chen S.E."/>
            <person name="Zhou L.G."/>
            <person name="Ni X.B."/>
            <person name="Tian J.H."/>
            <person name="Sheng Y."/>
            <person name="Liu T."/>
            <person name="Pan Y.S."/>
            <person name="Xia L.Y."/>
            <person name="Li J."/>
            <person name="Zhao F."/>
            <person name="Cao W.C."/>
        </authorList>
    </citation>
    <scope>NUCLEOTIDE SEQUENCE [LARGE SCALE GENOMIC DNA]</scope>
    <source>
        <strain evidence="1">Iper-2018</strain>
    </source>
</reference>
<comment type="caution">
    <text evidence="1">The sequence shown here is derived from an EMBL/GenBank/DDBJ whole genome shotgun (WGS) entry which is preliminary data.</text>
</comment>
<keyword evidence="2" id="KW-1185">Reference proteome</keyword>
<name>A0AC60R0S8_IXOPE</name>
<dbReference type="EMBL" id="JABSTQ010001164">
    <property type="protein sequence ID" value="KAG0444951.1"/>
    <property type="molecule type" value="Genomic_DNA"/>
</dbReference>
<protein>
    <submittedName>
        <fullName evidence="1">Uncharacterized protein</fullName>
    </submittedName>
</protein>
<sequence>MKVDKDLAIFPIVSVSLRKRFENEGYMLHLDSPKLTLVRHQMAYLEEGLQEYSKKYIKCALSLLGSKANMDHTADDVFELERRLDEASLPARKFVSVLNLTIPIVNLKRTGHLEWETYLVHLRPGSDKVVVMNSAYIEKLSGILTSTALSTLLNYVGFRILVSLSPFLSKEAGFLVPLSYDDHIPGYYDTKTEAKFTANSTLSDYVTLLNEATARYWRSKDNADYDARYHVSCLRPGFEYNAGRNSLYIPYGVVASQHRASQSTIPAILTPFIVPYLVQGMYEAIDDRGSTMNVRSMPESWWSGESLLRYRKQQRCFAESYLQHMLRFGAFQGAPMIPFIRRMMAENAALQPSQEVYSRALAEPHSMQRNFRVPGLPAVTPDMLFFVNFAASLCDAVRNGGGLGALARRQVQHRVALPSVLRVNVPLRNFDRFAEVFSCAKGSYMNPGDKCKLW</sequence>
<gene>
    <name evidence="1" type="ORF">HPB47_013188</name>
</gene>